<accession>A0AA37RMJ9</accession>
<evidence type="ECO:0000313" key="1">
    <source>
        <dbReference type="EMBL" id="GLP94910.1"/>
    </source>
</evidence>
<reference evidence="1" key="2">
    <citation type="submission" date="2023-01" db="EMBL/GenBank/DDBJ databases">
        <title>Draft genome sequence of Paraferrimonas sedimenticola strain NBRC 101628.</title>
        <authorList>
            <person name="Sun Q."/>
            <person name="Mori K."/>
        </authorList>
    </citation>
    <scope>NUCLEOTIDE SEQUENCE</scope>
    <source>
        <strain evidence="1">NBRC 101628</strain>
    </source>
</reference>
<keyword evidence="2" id="KW-1185">Reference proteome</keyword>
<organism evidence="1 2">
    <name type="scientific">Paraferrimonas sedimenticola</name>
    <dbReference type="NCBI Taxonomy" id="375674"/>
    <lineage>
        <taxon>Bacteria</taxon>
        <taxon>Pseudomonadati</taxon>
        <taxon>Pseudomonadota</taxon>
        <taxon>Gammaproteobacteria</taxon>
        <taxon>Alteromonadales</taxon>
        <taxon>Ferrimonadaceae</taxon>
        <taxon>Paraferrimonas</taxon>
    </lineage>
</organism>
<dbReference type="EMBL" id="BSNC01000001">
    <property type="protein sequence ID" value="GLP94910.1"/>
    <property type="molecule type" value="Genomic_DNA"/>
</dbReference>
<evidence type="ECO:0000313" key="2">
    <source>
        <dbReference type="Proteomes" id="UP001161422"/>
    </source>
</evidence>
<comment type="caution">
    <text evidence="1">The sequence shown here is derived from an EMBL/GenBank/DDBJ whole genome shotgun (WGS) entry which is preliminary data.</text>
</comment>
<proteinExistence type="predicted"/>
<protein>
    <submittedName>
        <fullName evidence="1">Uncharacterized protein</fullName>
    </submittedName>
</protein>
<gene>
    <name evidence="1" type="ORF">GCM10007895_02160</name>
</gene>
<sequence>MLLVVALVAVLAVLSVVQQKKKQALAEKRQAIAKSKAIVDESERILECAAELALDFPTMVLLNKRYVDALSLLQKHQDEKSVANKFAQAKETLIQLEQRKVTLPTQMRLSDDDKQIVKMVQALKRLKAVVNFEHNKSNLSQEVFGLIAQSIDQKQRRINIESSLTRAASSMVIQQWGSARHLLNNVSVQIPVLYSGEDKEYAAHIDQRYNQLRAQLEQSMPDIEIEIDERDGELEQLFNKRKW</sequence>
<dbReference type="Proteomes" id="UP001161422">
    <property type="component" value="Unassembled WGS sequence"/>
</dbReference>
<dbReference type="AlphaFoldDB" id="A0AA37RMJ9"/>
<name>A0AA37RMJ9_9GAMM</name>
<reference evidence="1" key="1">
    <citation type="journal article" date="2014" name="Int. J. Syst. Evol. Microbiol.">
        <title>Complete genome sequence of Corynebacterium casei LMG S-19264T (=DSM 44701T), isolated from a smear-ripened cheese.</title>
        <authorList>
            <consortium name="US DOE Joint Genome Institute (JGI-PGF)"/>
            <person name="Walter F."/>
            <person name="Albersmeier A."/>
            <person name="Kalinowski J."/>
            <person name="Ruckert C."/>
        </authorList>
    </citation>
    <scope>NUCLEOTIDE SEQUENCE</scope>
    <source>
        <strain evidence="1">NBRC 101628</strain>
    </source>
</reference>